<evidence type="ECO:0000256" key="1">
    <source>
        <dbReference type="SAM" id="Phobius"/>
    </source>
</evidence>
<organism evidence="2 3">
    <name type="scientific">Volvox africanus</name>
    <dbReference type="NCBI Taxonomy" id="51714"/>
    <lineage>
        <taxon>Eukaryota</taxon>
        <taxon>Viridiplantae</taxon>
        <taxon>Chlorophyta</taxon>
        <taxon>core chlorophytes</taxon>
        <taxon>Chlorophyceae</taxon>
        <taxon>CS clade</taxon>
        <taxon>Chlamydomonadales</taxon>
        <taxon>Volvocaceae</taxon>
        <taxon>Volvox</taxon>
    </lineage>
</organism>
<accession>A0A8J4EUI7</accession>
<keyword evidence="1" id="KW-0472">Membrane</keyword>
<comment type="caution">
    <text evidence="2">The sequence shown here is derived from an EMBL/GenBank/DDBJ whole genome shotgun (WGS) entry which is preliminary data.</text>
</comment>
<gene>
    <name evidence="2" type="ORF">Vafri_4085</name>
</gene>
<dbReference type="AlphaFoldDB" id="A0A8J4EUI7"/>
<name>A0A8J4EUI7_9CHLO</name>
<keyword evidence="1" id="KW-0812">Transmembrane</keyword>
<dbReference type="EMBL" id="BNCO01000004">
    <property type="protein sequence ID" value="GIL47222.1"/>
    <property type="molecule type" value="Genomic_DNA"/>
</dbReference>
<evidence type="ECO:0000313" key="2">
    <source>
        <dbReference type="EMBL" id="GIL47222.1"/>
    </source>
</evidence>
<dbReference type="Proteomes" id="UP000747399">
    <property type="component" value="Unassembled WGS sequence"/>
</dbReference>
<proteinExistence type="predicted"/>
<sequence>MVPGVGLLPFSLLLLLLLSFSQLMFLLLLLLLLLLGETKTGNLELNANELLLLLQFGAVCGSCTAPRPPRVPQGKFGDGAEAHIPPVTPPGPPPNLCVNVTSSPLSSCKPYTHTHTNTWPVRKAHLLHHPSQCHISHTDSMAICNPLEHQEQLPPQVLTAELLCYIPAG</sequence>
<evidence type="ECO:0000313" key="3">
    <source>
        <dbReference type="Proteomes" id="UP000747399"/>
    </source>
</evidence>
<protein>
    <submittedName>
        <fullName evidence="2">Uncharacterized protein</fullName>
    </submittedName>
</protein>
<keyword evidence="1" id="KW-1133">Transmembrane helix</keyword>
<feature type="transmembrane region" description="Helical" evidence="1">
    <location>
        <begin position="12"/>
        <end position="35"/>
    </location>
</feature>
<reference evidence="2" key="1">
    <citation type="journal article" date="2021" name="Proc. Natl. Acad. Sci. U.S.A.">
        <title>Three genomes in the algal genus Volvox reveal the fate of a haploid sex-determining region after a transition to homothallism.</title>
        <authorList>
            <person name="Yamamoto K."/>
            <person name="Hamaji T."/>
            <person name="Kawai-Toyooka H."/>
            <person name="Matsuzaki R."/>
            <person name="Takahashi F."/>
            <person name="Nishimura Y."/>
            <person name="Kawachi M."/>
            <person name="Noguchi H."/>
            <person name="Minakuchi Y."/>
            <person name="Umen J.G."/>
            <person name="Toyoda A."/>
            <person name="Nozaki H."/>
        </authorList>
    </citation>
    <scope>NUCLEOTIDE SEQUENCE</scope>
    <source>
        <strain evidence="2">NIES-3780</strain>
    </source>
</reference>
<feature type="non-terminal residue" evidence="2">
    <location>
        <position position="169"/>
    </location>
</feature>
<keyword evidence="3" id="KW-1185">Reference proteome</keyword>